<dbReference type="EMBL" id="JAKWBI020000036">
    <property type="protein sequence ID" value="KAJ2905166.1"/>
    <property type="molecule type" value="Genomic_DNA"/>
</dbReference>
<keyword evidence="3" id="KW-1185">Reference proteome</keyword>
<sequence length="680" mass="77570">MSRQMQPLEHSENVVGMEVARLSGGLELEHQHMVFHTEETQEDLKTEIGKLEKAAGVKIPIYPSSNTLKEFHKRLRLHFPTMLPTANDGDKPRVPSVDTDGQRNLGSYGENTRQDWLYTKILGIFNHVVKENCEALETKHSPVQCHTNYKLEKWEETDEQSKFTKRCTEGWYFARENYFITSVASRALWKGLLPIGAELVSSIQMSNPLGAFVLGKAQPLVSPQTIQEVEIMTRALTKTFPVTCDSLTMRNPEKADEYKTRPACHVHIGLVSDRGQQLPYSLNDVKKVGSFCWFAEPLFMYLVAPWRRRGRWSNNLCEGSFASNMAEVLQRHGRGFEDWKFIGLNEWEMPDKHLPYSSEKKASQIPLGPRHFYMDLDNPKYGIEAQMKKYIKHIPTAEQEAATKGPGGIFEVGVKTIDIDTQNDPDTDAADTIIQEGCKTGYENHIPSKENGFADFTLSKTDADGLRFIWAQKTKRLACHVLAKNMEVGRVGMAFREICDWKRDPSRRSHGKRTSHGTIEFRHSGSALDTERINLWLEFCSRAVEVCVRSNPEDFKKLLNDTCKRRNELHGLKSPDEGMGRQEYLELLVGRINLLQLQIEQAVVGGNKEEEKKLQGNKTEAMNEFHAQEEEPFEKTIEFLKLIGFDDSFCGKWKSLRNWAPQIAPGEAEIYGFDPKAYGT</sequence>
<evidence type="ECO:0000313" key="3">
    <source>
        <dbReference type="Proteomes" id="UP001201980"/>
    </source>
</evidence>
<feature type="region of interest" description="Disordered" evidence="1">
    <location>
        <begin position="82"/>
        <end position="105"/>
    </location>
</feature>
<dbReference type="AlphaFoldDB" id="A0AAD5RXL1"/>
<reference evidence="2" key="1">
    <citation type="submission" date="2022-07" db="EMBL/GenBank/DDBJ databases">
        <title>Draft genome sequence of Zalerion maritima ATCC 34329, a (micro)plastics degrading marine fungus.</title>
        <authorList>
            <person name="Paco A."/>
            <person name="Goncalves M.F.M."/>
            <person name="Rocha-Santos T.A.P."/>
            <person name="Alves A."/>
        </authorList>
    </citation>
    <scope>NUCLEOTIDE SEQUENCE</scope>
    <source>
        <strain evidence="2">ATCC 34329</strain>
    </source>
</reference>
<protein>
    <submittedName>
        <fullName evidence="2">Uncharacterized protein</fullName>
    </submittedName>
</protein>
<evidence type="ECO:0000313" key="2">
    <source>
        <dbReference type="EMBL" id="KAJ2905166.1"/>
    </source>
</evidence>
<name>A0AAD5RXL1_9PEZI</name>
<comment type="caution">
    <text evidence="2">The sequence shown here is derived from an EMBL/GenBank/DDBJ whole genome shotgun (WGS) entry which is preliminary data.</text>
</comment>
<dbReference type="Proteomes" id="UP001201980">
    <property type="component" value="Unassembled WGS sequence"/>
</dbReference>
<evidence type="ECO:0000256" key="1">
    <source>
        <dbReference type="SAM" id="MobiDB-lite"/>
    </source>
</evidence>
<organism evidence="2 3">
    <name type="scientific">Zalerion maritima</name>
    <dbReference type="NCBI Taxonomy" id="339359"/>
    <lineage>
        <taxon>Eukaryota</taxon>
        <taxon>Fungi</taxon>
        <taxon>Dikarya</taxon>
        <taxon>Ascomycota</taxon>
        <taxon>Pezizomycotina</taxon>
        <taxon>Sordariomycetes</taxon>
        <taxon>Lulworthiomycetidae</taxon>
        <taxon>Lulworthiales</taxon>
        <taxon>Lulworthiaceae</taxon>
        <taxon>Zalerion</taxon>
    </lineage>
</organism>
<accession>A0AAD5RXL1</accession>
<proteinExistence type="predicted"/>
<gene>
    <name evidence="2" type="ORF">MKZ38_006072</name>
</gene>